<proteinExistence type="predicted"/>
<evidence type="ECO:0000313" key="2">
    <source>
        <dbReference type="RefSeq" id="XP_073909544.1"/>
    </source>
</evidence>
<dbReference type="Proteomes" id="UP001732720">
    <property type="component" value="Chromosome 14"/>
</dbReference>
<accession>A0AC58KXE8</accession>
<evidence type="ECO:0000313" key="1">
    <source>
        <dbReference type="Proteomes" id="UP001732720"/>
    </source>
</evidence>
<gene>
    <name evidence="2" type="primary">LOC109679855</name>
</gene>
<protein>
    <submittedName>
        <fullName evidence="2">Phospholipid phosphatase 2-like</fullName>
    </submittedName>
</protein>
<organism evidence="1 2">
    <name type="scientific">Castor canadensis</name>
    <name type="common">American beaver</name>
    <dbReference type="NCBI Taxonomy" id="51338"/>
    <lineage>
        <taxon>Eukaryota</taxon>
        <taxon>Metazoa</taxon>
        <taxon>Chordata</taxon>
        <taxon>Craniata</taxon>
        <taxon>Vertebrata</taxon>
        <taxon>Euteleostomi</taxon>
        <taxon>Mammalia</taxon>
        <taxon>Eutheria</taxon>
        <taxon>Euarchontoglires</taxon>
        <taxon>Glires</taxon>
        <taxon>Rodentia</taxon>
        <taxon>Castorimorpha</taxon>
        <taxon>Castoridae</taxon>
        <taxon>Castor</taxon>
    </lineage>
</organism>
<dbReference type="RefSeq" id="XP_073909544.1">
    <property type="nucleotide sequence ID" value="XM_074053443.1"/>
</dbReference>
<reference evidence="2" key="1">
    <citation type="submission" date="2025-08" db="UniProtKB">
        <authorList>
            <consortium name="RefSeq"/>
        </authorList>
    </citation>
    <scope>IDENTIFICATION</scope>
</reference>
<keyword evidence="1" id="KW-1185">Reference proteome</keyword>
<name>A0AC58KXE8_CASCN</name>
<sequence>MLGCSGLLRSHQSSSGREVAEQWVLWQKVGAVSVGVRVPKCCWESHMPTWLPTASLPFAILTLVNTPYKRGFYCADDSIRYPYRPDTITHGLMAGVTITATVLLVSAGEAYLVYTDRLYSRSDFNNYVAAVYKVLGTFIFGAAVSQSLTDLAKYMIGHLRPNFLAVCDPDWSRVNCSVYVQLDKVCRGSTANVTEARLLFYSGHSSFGMYCMMFLVVSFSADLLAVEPQPGHAPSLSLNLPGCAVSVV</sequence>